<dbReference type="Pfam" id="PF00059">
    <property type="entry name" value="Lectin_C"/>
    <property type="match status" value="2"/>
</dbReference>
<dbReference type="EMBL" id="JAEHOC010000015">
    <property type="protein sequence ID" value="KAG2435139.1"/>
    <property type="molecule type" value="Genomic_DNA"/>
</dbReference>
<feature type="domain" description="C-type lectin" evidence="2">
    <location>
        <begin position="51"/>
        <end position="189"/>
    </location>
</feature>
<dbReference type="Gene3D" id="3.10.100.10">
    <property type="entry name" value="Mannose-Binding Protein A, subunit A"/>
    <property type="match status" value="2"/>
</dbReference>
<dbReference type="InterPro" id="IPR016186">
    <property type="entry name" value="C-type_lectin-like/link_sf"/>
</dbReference>
<feature type="domain" description="C-type lectin" evidence="2">
    <location>
        <begin position="555"/>
        <end position="698"/>
    </location>
</feature>
<accession>A0A835T7C6</accession>
<name>A0A835T7C6_CHLIN</name>
<sequence>MMTLSWNLRQPPSPRSPPPQPRAPPAPPRPPPFPPPPPFTMYDGPVVNLTYGGYVYEGYGWQTTWELAEAFCVQRRGGHLVSILSADEAQALRPLALSTMRAVSWWSTPLWIGLRGTPPSLAAWRAAGFGGDYPVATRKEDYTAWTDGSATAGYTNWTPGELRNAQLQKVGLECAQMTDSWLWVDAYCNDLNKAPFVCKIPAEGFALRPPESPPPPPLTDCPAGQRLCGAGTADACCGVMCCGNLCCPVTWRVLAVVVPRLDLTWNDTGTKRVQRIATNMTQAEIAGAGEYVRRLPGQLLDYSGGAVTATVDVEVATGVLSAMDRYADLKTVDSFWPSPGALHNHVVAAARGRPYDAVITVTKMAVTGVTAADELDEVPRHISDDGSTWYGLGGCCWGGLGFPWPVGAITFAVPPGGAFSQFDVVLIHEFGHVMEGWYGSQPGVTYPCLHCLTPEYGYQDRDMAFRDFYRGQVWSAKENRYIGWNKTVYGFGTPSRPSKPPPWNPATEPGAPPRHPPLSPLQPPSPYAPWFPNAPSTPPTESTAGATATDASGRFGYAAYFTTLNWEDADSYCRTRHNGHLASVHSNEEAQIVADLAERTLPLVPAWMPKRYMWSNQFWIGLRCSPDPPSGTTCADRSNYTAWSDGSSCDKYGWGQGALSPYGASWFAQNGACATTAKWYGWRWDAAWCGAKIGFICKWLLA</sequence>
<protein>
    <recommendedName>
        <fullName evidence="2">C-type lectin domain-containing protein</fullName>
    </recommendedName>
</protein>
<dbReference type="InterPro" id="IPR016187">
    <property type="entry name" value="CTDL_fold"/>
</dbReference>
<dbReference type="InterPro" id="IPR050111">
    <property type="entry name" value="C-type_lectin/snaclec_domain"/>
</dbReference>
<dbReference type="AlphaFoldDB" id="A0A835T7C6"/>
<dbReference type="InterPro" id="IPR001304">
    <property type="entry name" value="C-type_lectin-like"/>
</dbReference>
<dbReference type="SMART" id="SM00034">
    <property type="entry name" value="CLECT"/>
    <property type="match status" value="2"/>
</dbReference>
<organism evidence="3 4">
    <name type="scientific">Chlamydomonas incerta</name>
    <dbReference type="NCBI Taxonomy" id="51695"/>
    <lineage>
        <taxon>Eukaryota</taxon>
        <taxon>Viridiplantae</taxon>
        <taxon>Chlorophyta</taxon>
        <taxon>core chlorophytes</taxon>
        <taxon>Chlorophyceae</taxon>
        <taxon>CS clade</taxon>
        <taxon>Chlamydomonadales</taxon>
        <taxon>Chlamydomonadaceae</taxon>
        <taxon>Chlamydomonas</taxon>
    </lineage>
</organism>
<dbReference type="OrthoDB" id="9032708at2759"/>
<dbReference type="PROSITE" id="PS50041">
    <property type="entry name" value="C_TYPE_LECTIN_2"/>
    <property type="match status" value="2"/>
</dbReference>
<feature type="compositionally biased region" description="Pro residues" evidence="1">
    <location>
        <begin position="11"/>
        <end position="37"/>
    </location>
</feature>
<evidence type="ECO:0000259" key="2">
    <source>
        <dbReference type="PROSITE" id="PS50041"/>
    </source>
</evidence>
<evidence type="ECO:0000256" key="1">
    <source>
        <dbReference type="SAM" id="MobiDB-lite"/>
    </source>
</evidence>
<dbReference type="PANTHER" id="PTHR22803">
    <property type="entry name" value="MANNOSE, PHOSPHOLIPASE, LECTIN RECEPTOR RELATED"/>
    <property type="match status" value="1"/>
</dbReference>
<feature type="compositionally biased region" description="Pro residues" evidence="1">
    <location>
        <begin position="497"/>
        <end position="529"/>
    </location>
</feature>
<feature type="region of interest" description="Disordered" evidence="1">
    <location>
        <begin position="1"/>
        <end position="37"/>
    </location>
</feature>
<reference evidence="3" key="1">
    <citation type="journal article" date="2020" name="bioRxiv">
        <title>Comparative genomics of Chlamydomonas.</title>
        <authorList>
            <person name="Craig R.J."/>
            <person name="Hasan A.R."/>
            <person name="Ness R.W."/>
            <person name="Keightley P.D."/>
        </authorList>
    </citation>
    <scope>NUCLEOTIDE SEQUENCE</scope>
    <source>
        <strain evidence="3">SAG 7.73</strain>
    </source>
</reference>
<feature type="region of interest" description="Disordered" evidence="1">
    <location>
        <begin position="493"/>
        <end position="548"/>
    </location>
</feature>
<gene>
    <name evidence="3" type="ORF">HXX76_007224</name>
</gene>
<keyword evidence="4" id="KW-1185">Reference proteome</keyword>
<evidence type="ECO:0000313" key="4">
    <source>
        <dbReference type="Proteomes" id="UP000650467"/>
    </source>
</evidence>
<dbReference type="Proteomes" id="UP000650467">
    <property type="component" value="Unassembled WGS sequence"/>
</dbReference>
<dbReference type="CDD" id="cd00037">
    <property type="entry name" value="CLECT"/>
    <property type="match status" value="2"/>
</dbReference>
<proteinExistence type="predicted"/>
<evidence type="ECO:0000313" key="3">
    <source>
        <dbReference type="EMBL" id="KAG2435139.1"/>
    </source>
</evidence>
<dbReference type="SUPFAM" id="SSF56436">
    <property type="entry name" value="C-type lectin-like"/>
    <property type="match status" value="2"/>
</dbReference>
<comment type="caution">
    <text evidence="3">The sequence shown here is derived from an EMBL/GenBank/DDBJ whole genome shotgun (WGS) entry which is preliminary data.</text>
</comment>